<dbReference type="PANTHER" id="PTHR23033">
    <property type="entry name" value="BETA1,3-GALACTOSYLTRANSFERASE"/>
    <property type="match status" value="1"/>
</dbReference>
<evidence type="ECO:0000256" key="4">
    <source>
        <dbReference type="ARBA" id="ARBA00022968"/>
    </source>
</evidence>
<dbReference type="SUPFAM" id="SSF53448">
    <property type="entry name" value="Nucleotide-diphospho-sugar transferases"/>
    <property type="match status" value="2"/>
</dbReference>
<keyword evidence="4 7" id="KW-0735">Signal-anchor</keyword>
<evidence type="ECO:0000256" key="1">
    <source>
        <dbReference type="ARBA" id="ARBA00004606"/>
    </source>
</evidence>
<dbReference type="EMBL" id="CAJOAY010000047">
    <property type="protein sequence ID" value="CAF3507215.1"/>
    <property type="molecule type" value="Genomic_DNA"/>
</dbReference>
<dbReference type="InterPro" id="IPR008428">
    <property type="entry name" value="Chond_GalNAc"/>
</dbReference>
<comment type="similarity">
    <text evidence="7">Belongs to the chondroitin N-acetylgalactosaminyltransferase family.</text>
</comment>
<evidence type="ECO:0000313" key="8">
    <source>
        <dbReference type="EMBL" id="CAF0890392.1"/>
    </source>
</evidence>
<dbReference type="Proteomes" id="UP000663868">
    <property type="component" value="Unassembled WGS sequence"/>
</dbReference>
<evidence type="ECO:0000313" key="14">
    <source>
        <dbReference type="Proteomes" id="UP000663891"/>
    </source>
</evidence>
<dbReference type="Pfam" id="PF05679">
    <property type="entry name" value="CHGN"/>
    <property type="match status" value="1"/>
</dbReference>
<dbReference type="InterPro" id="IPR026050">
    <property type="entry name" value="C1GALT1/C1GALT1_chp1"/>
</dbReference>
<dbReference type="Proteomes" id="UP000663891">
    <property type="component" value="Unassembled WGS sequence"/>
</dbReference>
<dbReference type="OrthoDB" id="9985088at2759"/>
<dbReference type="Proteomes" id="UP000663881">
    <property type="component" value="Unassembled WGS sequence"/>
</dbReference>
<keyword evidence="6 7" id="KW-0472">Membrane</keyword>
<evidence type="ECO:0000256" key="5">
    <source>
        <dbReference type="ARBA" id="ARBA00022989"/>
    </source>
</evidence>
<dbReference type="EMBL" id="CAJNON010000059">
    <property type="protein sequence ID" value="CAF0890392.1"/>
    <property type="molecule type" value="Genomic_DNA"/>
</dbReference>
<evidence type="ECO:0000256" key="6">
    <source>
        <dbReference type="ARBA" id="ARBA00023136"/>
    </source>
</evidence>
<dbReference type="Proteomes" id="UP000663860">
    <property type="component" value="Unassembled WGS sequence"/>
</dbReference>
<dbReference type="Proteomes" id="UP000663845">
    <property type="component" value="Unassembled WGS sequence"/>
</dbReference>
<keyword evidence="7" id="KW-0333">Golgi apparatus</keyword>
<comment type="similarity">
    <text evidence="2">Belongs to the glycosyltransferase 31 family. Beta3-Gal-T subfamily.</text>
</comment>
<protein>
    <recommendedName>
        <fullName evidence="7">Hexosyltransferase</fullName>
        <ecNumber evidence="7">2.4.1.-</ecNumber>
    </recommendedName>
</protein>
<sequence>MRFIHSICFLRRLLRSILAIWHQRLRPVYTFYCTIVTFFLINSFFWHFFIHDDTSKLILHPNTTRVQFVLGIQAEQEQLKTLVNASQHTWIPKLPYDIFYFVGTRNDTSVQAFISPNIITLPVSDNEYPPINKTFAIWSYFFEKHLWNYDYFVVIDADTYVNVEQLDLMLKQLTCRECYIGFPAIGQSYERKNLDLHVPYCLGMGYVISRYTLLRFGPHINACQTSTVAQHSDTELGRCIYRYGNGLACTRATSPFERVMYTVIDKNKIAWVKHNARKQLQIDFPESPPTSFFRAAMIHPLKKPQFFYQFHRQIILGLRPILPSAFTTNSCVANPVIQQETYPRTKYIPECSSPRIKQSFNINILDAYVITLPHHDEHILELTKAFYQHGISVKPFYAEIGHNPPITTNLTSGVRGLLLTMTRFFQMALARKLERVLVLEDDAIPHRHFALHFRNLMNDSRCGGFMQDDQSGGVLMLGATVWPAGWRILDKSKKRERGLCRNIGTKTFGSFAALFHRNTFEPILNWLNTNTKDPYDLIFRYLARLGYPVRLAIPNLVIADVTHTSLIAEHNDKSFHNASYRARIHRWNLKDYMFIKYSRF</sequence>
<dbReference type="EMBL" id="CAJOAZ010000862">
    <property type="protein sequence ID" value="CAF3725598.1"/>
    <property type="molecule type" value="Genomic_DNA"/>
</dbReference>
<evidence type="ECO:0000313" key="10">
    <source>
        <dbReference type="EMBL" id="CAF1258307.1"/>
    </source>
</evidence>
<comment type="subcellular location">
    <subcellularLocation>
        <location evidence="7">Golgi apparatus</location>
        <location evidence="7">Golgi stack membrane</location>
        <topology evidence="7">Single-pass type II membrane protein</topology>
    </subcellularLocation>
    <subcellularLocation>
        <location evidence="1">Membrane</location>
        <topology evidence="1">Single-pass type II membrane protein</topology>
    </subcellularLocation>
</comment>
<evidence type="ECO:0000313" key="11">
    <source>
        <dbReference type="EMBL" id="CAF3507215.1"/>
    </source>
</evidence>
<evidence type="ECO:0000313" key="13">
    <source>
        <dbReference type="EMBL" id="CAF3725598.1"/>
    </source>
</evidence>
<comment type="caution">
    <text evidence="8">The sequence shown here is derived from an EMBL/GenBank/DDBJ whole genome shotgun (WGS) entry which is preliminary data.</text>
</comment>
<dbReference type="EMBL" id="CAJOBB010000207">
    <property type="protein sequence ID" value="CAF3610156.1"/>
    <property type="molecule type" value="Genomic_DNA"/>
</dbReference>
<keyword evidence="5 7" id="KW-1133">Transmembrane helix</keyword>
<evidence type="ECO:0000256" key="3">
    <source>
        <dbReference type="ARBA" id="ARBA00022692"/>
    </source>
</evidence>
<evidence type="ECO:0000313" key="12">
    <source>
        <dbReference type="EMBL" id="CAF3610156.1"/>
    </source>
</evidence>
<dbReference type="EC" id="2.4.1.-" evidence="7"/>
<keyword evidence="3 7" id="KW-0812">Transmembrane</keyword>
<evidence type="ECO:0000313" key="9">
    <source>
        <dbReference type="EMBL" id="CAF1210697.1"/>
    </source>
</evidence>
<dbReference type="EMBL" id="CAJNOE010000428">
    <property type="protein sequence ID" value="CAF1210697.1"/>
    <property type="molecule type" value="Genomic_DNA"/>
</dbReference>
<dbReference type="AlphaFoldDB" id="A0A813YY23"/>
<dbReference type="EMBL" id="CAJNOG010000470">
    <property type="protein sequence ID" value="CAF1258307.1"/>
    <property type="molecule type" value="Genomic_DNA"/>
</dbReference>
<proteinExistence type="inferred from homology"/>
<accession>A0A813YY23</accession>
<dbReference type="GO" id="GO:0032580">
    <property type="term" value="C:Golgi cisterna membrane"/>
    <property type="evidence" value="ECO:0007669"/>
    <property type="project" value="UniProtKB-SubCell"/>
</dbReference>
<dbReference type="Proteomes" id="UP000663844">
    <property type="component" value="Unassembled WGS sequence"/>
</dbReference>
<evidence type="ECO:0000256" key="7">
    <source>
        <dbReference type="RuleBase" id="RU364016"/>
    </source>
</evidence>
<dbReference type="GO" id="GO:0008376">
    <property type="term" value="F:acetylgalactosaminyltransferase activity"/>
    <property type="evidence" value="ECO:0007669"/>
    <property type="project" value="InterPro"/>
</dbReference>
<name>A0A813YY23_9BILA</name>
<dbReference type="Gene3D" id="3.90.550.50">
    <property type="match status" value="1"/>
</dbReference>
<gene>
    <name evidence="9" type="ORF">IZO911_LOCUS29157</name>
    <name evidence="10" type="ORF">JYZ213_LOCUS30009</name>
    <name evidence="12" type="ORF">KXQ929_LOCUS5597</name>
    <name evidence="11" type="ORF">OKA104_LOCUS1832</name>
    <name evidence="13" type="ORF">OXD698_LOCUS13929</name>
    <name evidence="8" type="ORF">VCS650_LOCUS8743</name>
</gene>
<keyword evidence="7" id="KW-0808">Transferase</keyword>
<organism evidence="8 14">
    <name type="scientific">Adineta steineri</name>
    <dbReference type="NCBI Taxonomy" id="433720"/>
    <lineage>
        <taxon>Eukaryota</taxon>
        <taxon>Metazoa</taxon>
        <taxon>Spiralia</taxon>
        <taxon>Gnathifera</taxon>
        <taxon>Rotifera</taxon>
        <taxon>Eurotatoria</taxon>
        <taxon>Bdelloidea</taxon>
        <taxon>Adinetida</taxon>
        <taxon>Adinetidae</taxon>
        <taxon>Adineta</taxon>
    </lineage>
</organism>
<feature type="transmembrane region" description="Helical" evidence="7">
    <location>
        <begin position="29"/>
        <end position="50"/>
    </location>
</feature>
<reference evidence="8" key="1">
    <citation type="submission" date="2021-02" db="EMBL/GenBank/DDBJ databases">
        <authorList>
            <person name="Nowell W R."/>
        </authorList>
    </citation>
    <scope>NUCLEOTIDE SEQUENCE</scope>
</reference>
<dbReference type="InterPro" id="IPR029044">
    <property type="entry name" value="Nucleotide-diphossugar_trans"/>
</dbReference>
<evidence type="ECO:0000256" key="2">
    <source>
        <dbReference type="ARBA" id="ARBA00006462"/>
    </source>
</evidence>